<dbReference type="GO" id="GO:0005829">
    <property type="term" value="C:cytosol"/>
    <property type="evidence" value="ECO:0007669"/>
    <property type="project" value="TreeGrafter"/>
</dbReference>
<evidence type="ECO:0000256" key="6">
    <source>
        <dbReference type="ARBA" id="ARBA00022842"/>
    </source>
</evidence>
<dbReference type="GO" id="GO:0036222">
    <property type="term" value="F:XTP diphosphatase activity"/>
    <property type="evidence" value="ECO:0007669"/>
    <property type="project" value="UniProtKB-UniRule"/>
</dbReference>
<evidence type="ECO:0000256" key="1">
    <source>
        <dbReference type="ARBA" id="ARBA00008023"/>
    </source>
</evidence>
<comment type="catalytic activity">
    <reaction evidence="8 10">
        <text>dITP + H2O = dIMP + diphosphate + H(+)</text>
        <dbReference type="Rhea" id="RHEA:28342"/>
        <dbReference type="ChEBI" id="CHEBI:15377"/>
        <dbReference type="ChEBI" id="CHEBI:15378"/>
        <dbReference type="ChEBI" id="CHEBI:33019"/>
        <dbReference type="ChEBI" id="CHEBI:61194"/>
        <dbReference type="ChEBI" id="CHEBI:61382"/>
        <dbReference type="EC" id="3.6.1.66"/>
    </reaction>
</comment>
<feature type="binding site" evidence="10">
    <location>
        <position position="70"/>
    </location>
    <ligand>
        <name>substrate</name>
    </ligand>
</feature>
<dbReference type="Gene3D" id="3.90.950.10">
    <property type="match status" value="1"/>
</dbReference>
<dbReference type="Pfam" id="PF01725">
    <property type="entry name" value="Ham1p_like"/>
    <property type="match status" value="1"/>
</dbReference>
<dbReference type="HAMAP" id="MF_01405">
    <property type="entry name" value="Non_canon_purine_NTPase"/>
    <property type="match status" value="1"/>
</dbReference>
<proteinExistence type="inferred from homology"/>
<evidence type="ECO:0000256" key="4">
    <source>
        <dbReference type="ARBA" id="ARBA00022741"/>
    </source>
</evidence>
<evidence type="ECO:0000256" key="7">
    <source>
        <dbReference type="ARBA" id="ARBA00023080"/>
    </source>
</evidence>
<feature type="binding site" evidence="10">
    <location>
        <position position="69"/>
    </location>
    <ligand>
        <name>Mg(2+)</name>
        <dbReference type="ChEBI" id="CHEBI:18420"/>
    </ligand>
</feature>
<protein>
    <recommendedName>
        <fullName evidence="10">dITP/XTP pyrophosphatase</fullName>
        <ecNumber evidence="10">3.6.1.66</ecNumber>
    </recommendedName>
    <alternativeName>
        <fullName evidence="10">Non-canonical purine NTP pyrophosphatase</fullName>
    </alternativeName>
    <alternativeName>
        <fullName evidence="10">Non-standard purine NTP pyrophosphatase</fullName>
    </alternativeName>
    <alternativeName>
        <fullName evidence="10">Nucleoside-triphosphate diphosphatase</fullName>
    </alternativeName>
    <alternativeName>
        <fullName evidence="10">Nucleoside-triphosphate pyrophosphatase</fullName>
        <shortName evidence="10">NTPase</shortName>
    </alternativeName>
</protein>
<dbReference type="GO" id="GO:0009117">
    <property type="term" value="P:nucleotide metabolic process"/>
    <property type="evidence" value="ECO:0007669"/>
    <property type="project" value="UniProtKB-KW"/>
</dbReference>
<evidence type="ECO:0000256" key="8">
    <source>
        <dbReference type="ARBA" id="ARBA00051875"/>
    </source>
</evidence>
<comment type="cofactor">
    <cofactor evidence="10">
        <name>Mg(2+)</name>
        <dbReference type="ChEBI" id="CHEBI:18420"/>
    </cofactor>
    <text evidence="10">Binds 1 Mg(2+) ion per subunit.</text>
</comment>
<keyword evidence="3 10" id="KW-0479">Metal-binding</keyword>
<dbReference type="InterPro" id="IPR002637">
    <property type="entry name" value="RdgB/HAM1"/>
</dbReference>
<comment type="subunit">
    <text evidence="2 10">Homodimer.</text>
</comment>
<feature type="active site" description="Proton acceptor" evidence="10">
    <location>
        <position position="69"/>
    </location>
</feature>
<keyword evidence="5 10" id="KW-0378">Hydrolase</keyword>
<dbReference type="CDD" id="cd00515">
    <property type="entry name" value="HAM1"/>
    <property type="match status" value="1"/>
</dbReference>
<dbReference type="EMBL" id="MGDB01000087">
    <property type="protein sequence ID" value="OGL40814.1"/>
    <property type="molecule type" value="Genomic_DNA"/>
</dbReference>
<dbReference type="Proteomes" id="UP000178526">
    <property type="component" value="Unassembled WGS sequence"/>
</dbReference>
<keyword evidence="7 10" id="KW-0546">Nucleotide metabolism</keyword>
<comment type="function">
    <text evidence="10">Pyrophosphatase that catalyzes the hydrolysis of nucleoside triphosphates to their monophosphate derivatives, with a high preference for the non-canonical purine nucleotides XTP (xanthosine triphosphate), dITP (deoxyinosine triphosphate) and ITP. Seems to function as a house-cleaning enzyme that removes non-canonical purine nucleotides from the nucleotide pool, thus preventing their incorporation into DNA/RNA and avoiding chromosomal lesions.</text>
</comment>
<dbReference type="GO" id="GO:0035870">
    <property type="term" value="F:dITP diphosphatase activity"/>
    <property type="evidence" value="ECO:0007669"/>
    <property type="project" value="UniProtKB-UniRule"/>
</dbReference>
<dbReference type="InterPro" id="IPR029001">
    <property type="entry name" value="ITPase-like_fam"/>
</dbReference>
<dbReference type="FunFam" id="3.90.950.10:FF:000001">
    <property type="entry name" value="dITP/XTP pyrophosphatase"/>
    <property type="match status" value="1"/>
</dbReference>
<evidence type="ECO:0000256" key="5">
    <source>
        <dbReference type="ARBA" id="ARBA00022801"/>
    </source>
</evidence>
<feature type="binding site" evidence="10">
    <location>
        <begin position="180"/>
        <end position="181"/>
    </location>
    <ligand>
        <name>substrate</name>
    </ligand>
</feature>
<comment type="caution">
    <text evidence="12">The sequence shown here is derived from an EMBL/GenBank/DDBJ whole genome shotgun (WGS) entry which is preliminary data.</text>
</comment>
<name>A0A1F7RIM2_9BACT</name>
<feature type="binding site" evidence="10">
    <location>
        <position position="175"/>
    </location>
    <ligand>
        <name>substrate</name>
    </ligand>
</feature>
<keyword evidence="4 10" id="KW-0547">Nucleotide-binding</keyword>
<evidence type="ECO:0000256" key="11">
    <source>
        <dbReference type="RuleBase" id="RU003781"/>
    </source>
</evidence>
<dbReference type="PANTHER" id="PTHR11067:SF9">
    <property type="entry name" value="INOSINE TRIPHOSPHATE PYROPHOSPHATASE"/>
    <property type="match status" value="1"/>
</dbReference>
<dbReference type="NCBIfam" id="TIGR00042">
    <property type="entry name" value="RdgB/HAM1 family non-canonical purine NTP pyrophosphatase"/>
    <property type="match status" value="1"/>
</dbReference>
<evidence type="ECO:0000256" key="9">
    <source>
        <dbReference type="ARBA" id="ARBA00052017"/>
    </source>
</evidence>
<dbReference type="GO" id="GO:0017111">
    <property type="term" value="F:ribonucleoside triphosphate phosphatase activity"/>
    <property type="evidence" value="ECO:0007669"/>
    <property type="project" value="InterPro"/>
</dbReference>
<reference evidence="12 13" key="1">
    <citation type="journal article" date="2016" name="Nat. Commun.">
        <title>Thousands of microbial genomes shed light on interconnected biogeochemical processes in an aquifer system.</title>
        <authorList>
            <person name="Anantharaman K."/>
            <person name="Brown C.T."/>
            <person name="Hug L.A."/>
            <person name="Sharon I."/>
            <person name="Castelle C.J."/>
            <person name="Probst A.J."/>
            <person name="Thomas B.C."/>
            <person name="Singh A."/>
            <person name="Wilkins M.J."/>
            <person name="Karaoz U."/>
            <person name="Brodie E.L."/>
            <person name="Williams K.H."/>
            <person name="Hubbard S.S."/>
            <person name="Banfield J.F."/>
        </authorList>
    </citation>
    <scope>NUCLEOTIDE SEQUENCE [LARGE SCALE GENOMIC DNA]</scope>
</reference>
<dbReference type="GO" id="GO:0046872">
    <property type="term" value="F:metal ion binding"/>
    <property type="evidence" value="ECO:0007669"/>
    <property type="project" value="UniProtKB-KW"/>
</dbReference>
<evidence type="ECO:0000256" key="2">
    <source>
        <dbReference type="ARBA" id="ARBA00011738"/>
    </source>
</evidence>
<dbReference type="PANTHER" id="PTHR11067">
    <property type="entry name" value="INOSINE TRIPHOSPHATE PYROPHOSPHATASE/HAM1 PROTEIN"/>
    <property type="match status" value="1"/>
</dbReference>
<evidence type="ECO:0000313" key="13">
    <source>
        <dbReference type="Proteomes" id="UP000178526"/>
    </source>
</evidence>
<accession>A0A1F7RIM2</accession>
<comment type="catalytic activity">
    <reaction evidence="10">
        <text>ITP + H2O = IMP + diphosphate + H(+)</text>
        <dbReference type="Rhea" id="RHEA:29399"/>
        <dbReference type="ChEBI" id="CHEBI:15377"/>
        <dbReference type="ChEBI" id="CHEBI:15378"/>
        <dbReference type="ChEBI" id="CHEBI:33019"/>
        <dbReference type="ChEBI" id="CHEBI:58053"/>
        <dbReference type="ChEBI" id="CHEBI:61402"/>
        <dbReference type="EC" id="3.6.1.66"/>
    </reaction>
</comment>
<dbReference type="AlphaFoldDB" id="A0A1F7RIM2"/>
<dbReference type="NCBIfam" id="NF011397">
    <property type="entry name" value="PRK14822.1"/>
    <property type="match status" value="1"/>
</dbReference>
<evidence type="ECO:0000256" key="10">
    <source>
        <dbReference type="HAMAP-Rule" id="MF_01405"/>
    </source>
</evidence>
<evidence type="ECO:0000256" key="3">
    <source>
        <dbReference type="ARBA" id="ARBA00022723"/>
    </source>
</evidence>
<feature type="binding site" evidence="10">
    <location>
        <begin position="7"/>
        <end position="12"/>
    </location>
    <ligand>
        <name>substrate</name>
    </ligand>
</feature>
<feature type="binding site" evidence="10">
    <location>
        <begin position="152"/>
        <end position="155"/>
    </location>
    <ligand>
        <name>substrate</name>
    </ligand>
</feature>
<keyword evidence="6 10" id="KW-0460">Magnesium</keyword>
<dbReference type="GO" id="GO:0036220">
    <property type="term" value="F:ITP diphosphatase activity"/>
    <property type="evidence" value="ECO:0007669"/>
    <property type="project" value="UniProtKB-UniRule"/>
</dbReference>
<dbReference type="InterPro" id="IPR020922">
    <property type="entry name" value="dITP/XTP_pyrophosphatase"/>
</dbReference>
<gene>
    <name evidence="12" type="ORF">A2042_03960</name>
</gene>
<evidence type="ECO:0000313" key="12">
    <source>
        <dbReference type="EMBL" id="OGL40814.1"/>
    </source>
</evidence>
<comment type="catalytic activity">
    <reaction evidence="9 10">
        <text>XTP + H2O = XMP + diphosphate + H(+)</text>
        <dbReference type="Rhea" id="RHEA:28610"/>
        <dbReference type="ChEBI" id="CHEBI:15377"/>
        <dbReference type="ChEBI" id="CHEBI:15378"/>
        <dbReference type="ChEBI" id="CHEBI:33019"/>
        <dbReference type="ChEBI" id="CHEBI:57464"/>
        <dbReference type="ChEBI" id="CHEBI:61314"/>
        <dbReference type="EC" id="3.6.1.66"/>
    </reaction>
</comment>
<dbReference type="GO" id="GO:0000166">
    <property type="term" value="F:nucleotide binding"/>
    <property type="evidence" value="ECO:0007669"/>
    <property type="project" value="UniProtKB-KW"/>
</dbReference>
<dbReference type="SUPFAM" id="SSF52972">
    <property type="entry name" value="ITPase-like"/>
    <property type="match status" value="1"/>
</dbReference>
<dbReference type="EC" id="3.6.1.66" evidence="10"/>
<organism evidence="12 13">
    <name type="scientific">Candidatus Schekmanbacteria bacterium GWA2_38_11</name>
    <dbReference type="NCBI Taxonomy" id="1817876"/>
    <lineage>
        <taxon>Bacteria</taxon>
        <taxon>Candidatus Schekmaniibacteriota</taxon>
    </lineage>
</organism>
<sequence length="199" mass="22505">MDIIIASNNQGKVEEIKKFYKKLNMNFLSLKKFPHLPKIDEKFNTYESNAIEKARNISEITSMITLADDSGLEIDALKGKPGIHSARFGGENISDKERNQLILNLLKDVPESLRTAKFICVIAIVKPDGETYTIKGVCEGIITKEPKGNSGFGYDPIFFLPKYNMTFAEMDKDLKNRISHRGKALREAKKILLALIRKK</sequence>
<feature type="binding site" evidence="10">
    <location>
        <position position="40"/>
    </location>
    <ligand>
        <name>Mg(2+)</name>
        <dbReference type="ChEBI" id="CHEBI:18420"/>
    </ligand>
</feature>
<comment type="similarity">
    <text evidence="1 10 11">Belongs to the HAM1 NTPase family.</text>
</comment>
<dbReference type="GO" id="GO:0009146">
    <property type="term" value="P:purine nucleoside triphosphate catabolic process"/>
    <property type="evidence" value="ECO:0007669"/>
    <property type="project" value="UniProtKB-UniRule"/>
</dbReference>